<dbReference type="AlphaFoldDB" id="A0A7J7LV64"/>
<evidence type="ECO:0000313" key="3">
    <source>
        <dbReference type="Proteomes" id="UP000541444"/>
    </source>
</evidence>
<comment type="caution">
    <text evidence="2">The sequence shown here is derived from an EMBL/GenBank/DDBJ whole genome shotgun (WGS) entry which is preliminary data.</text>
</comment>
<organism evidence="2 3">
    <name type="scientific">Kingdonia uniflora</name>
    <dbReference type="NCBI Taxonomy" id="39325"/>
    <lineage>
        <taxon>Eukaryota</taxon>
        <taxon>Viridiplantae</taxon>
        <taxon>Streptophyta</taxon>
        <taxon>Embryophyta</taxon>
        <taxon>Tracheophyta</taxon>
        <taxon>Spermatophyta</taxon>
        <taxon>Magnoliopsida</taxon>
        <taxon>Ranunculales</taxon>
        <taxon>Circaeasteraceae</taxon>
        <taxon>Kingdonia</taxon>
    </lineage>
</organism>
<gene>
    <name evidence="2" type="ORF">GIB67_008847</name>
</gene>
<feature type="region of interest" description="Disordered" evidence="1">
    <location>
        <begin position="92"/>
        <end position="123"/>
    </location>
</feature>
<feature type="compositionally biased region" description="Polar residues" evidence="1">
    <location>
        <begin position="104"/>
        <end position="119"/>
    </location>
</feature>
<name>A0A7J7LV64_9MAGN</name>
<dbReference type="EMBL" id="JACGCM010001965">
    <property type="protein sequence ID" value="KAF6146561.1"/>
    <property type="molecule type" value="Genomic_DNA"/>
</dbReference>
<dbReference type="Proteomes" id="UP000541444">
    <property type="component" value="Unassembled WGS sequence"/>
</dbReference>
<protein>
    <submittedName>
        <fullName evidence="2">Uncharacterized protein</fullName>
    </submittedName>
</protein>
<feature type="region of interest" description="Disordered" evidence="1">
    <location>
        <begin position="144"/>
        <end position="172"/>
    </location>
</feature>
<dbReference type="OrthoDB" id="9995434at2759"/>
<evidence type="ECO:0000313" key="2">
    <source>
        <dbReference type="EMBL" id="KAF6146561.1"/>
    </source>
</evidence>
<accession>A0A7J7LV64</accession>
<evidence type="ECO:0000256" key="1">
    <source>
        <dbReference type="SAM" id="MobiDB-lite"/>
    </source>
</evidence>
<feature type="compositionally biased region" description="Polar residues" evidence="1">
    <location>
        <begin position="153"/>
        <end position="172"/>
    </location>
</feature>
<sequence>MTVLPINGVELAQTDMHTLDEEGNLKAVCIDLVGIGNNNFVAIDLKDPSCPLVPITSGWKEGHDQSVESYATAFIHRNILWNEIDARYPSYDHEKYGPKGQAKAPSSTPAKANNASKQNPDIDVASEVSGDTHVSANTVAEKFGRTMPPDVPLNSSRKISSEPYSDSRGISSSTIVKGGPHMISFRPQAHKVPLQASTTVTDGCYLFISNMHLEPNFNHRMRSLKNFSKSARDLMLYLRKDDGDN</sequence>
<reference evidence="2 3" key="1">
    <citation type="journal article" date="2020" name="IScience">
        <title>Genome Sequencing of the Endangered Kingdonia uniflora (Circaeasteraceae, Ranunculales) Reveals Potential Mechanisms of Evolutionary Specialization.</title>
        <authorList>
            <person name="Sun Y."/>
            <person name="Deng T."/>
            <person name="Zhang A."/>
            <person name="Moore M.J."/>
            <person name="Landis J.B."/>
            <person name="Lin N."/>
            <person name="Zhang H."/>
            <person name="Zhang X."/>
            <person name="Huang J."/>
            <person name="Zhang X."/>
            <person name="Sun H."/>
            <person name="Wang H."/>
        </authorList>
    </citation>
    <scope>NUCLEOTIDE SEQUENCE [LARGE SCALE GENOMIC DNA]</scope>
    <source>
        <strain evidence="2">TB1705</strain>
        <tissue evidence="2">Leaf</tissue>
    </source>
</reference>
<proteinExistence type="predicted"/>
<keyword evidence="3" id="KW-1185">Reference proteome</keyword>